<dbReference type="InterPro" id="IPR052354">
    <property type="entry name" value="Cell_Wall_Dynamics_Protein"/>
</dbReference>
<dbReference type="Proteomes" id="UP000621455">
    <property type="component" value="Unassembled WGS sequence"/>
</dbReference>
<accession>A0ABX0NA59</accession>
<dbReference type="RefSeq" id="WP_167086692.1">
    <property type="nucleotide sequence ID" value="NZ_WHJG01000008.1"/>
</dbReference>
<sequence>MAETVVITLGQIDQLAPRALPVYRAAFGTEQHFLVHFGIAASALRVSHFMAQVLHETVALTRELENLRYSAQRLSKVWPQRFLPRGPLDPASYAYDEVRLANVVYGGRLGNVLPGDGYLYRGRGLLQLTGKDSYAQATETLRTGYPSAPDFVADPDAVLSARWCLGVAAAIWIAKGCNEAADAGDIVEVSTRINGGTVGLAERRRWLARTRAVWRDERQ</sequence>
<protein>
    <submittedName>
        <fullName evidence="1">Lytic enzyme</fullName>
    </submittedName>
</protein>
<dbReference type="InterPro" id="IPR023346">
    <property type="entry name" value="Lysozyme-like_dom_sf"/>
</dbReference>
<evidence type="ECO:0000313" key="2">
    <source>
        <dbReference type="Proteomes" id="UP000621455"/>
    </source>
</evidence>
<proteinExistence type="predicted"/>
<dbReference type="EMBL" id="WHJG01000008">
    <property type="protein sequence ID" value="NHZ79739.1"/>
    <property type="molecule type" value="Genomic_DNA"/>
</dbReference>
<name>A0ABX0NA59_9BURK</name>
<keyword evidence="2" id="KW-1185">Reference proteome</keyword>
<gene>
    <name evidence="1" type="ORF">F2P44_10675</name>
</gene>
<evidence type="ECO:0000313" key="1">
    <source>
        <dbReference type="EMBL" id="NHZ79739.1"/>
    </source>
</evidence>
<dbReference type="SUPFAM" id="SSF53955">
    <property type="entry name" value="Lysozyme-like"/>
    <property type="match status" value="1"/>
</dbReference>
<dbReference type="PANTHER" id="PTHR34408">
    <property type="entry name" value="FAMILY PROTEIN, PUTATIVE-RELATED"/>
    <property type="match status" value="1"/>
</dbReference>
<organism evidence="1 2">
    <name type="scientific">Massilia frigida</name>
    <dbReference type="NCBI Taxonomy" id="2609281"/>
    <lineage>
        <taxon>Bacteria</taxon>
        <taxon>Pseudomonadati</taxon>
        <taxon>Pseudomonadota</taxon>
        <taxon>Betaproteobacteria</taxon>
        <taxon>Burkholderiales</taxon>
        <taxon>Oxalobacteraceae</taxon>
        <taxon>Telluria group</taxon>
        <taxon>Massilia</taxon>
    </lineage>
</organism>
<comment type="caution">
    <text evidence="1">The sequence shown here is derived from an EMBL/GenBank/DDBJ whole genome shotgun (WGS) entry which is preliminary data.</text>
</comment>
<reference evidence="1 2" key="1">
    <citation type="submission" date="2019-10" db="EMBL/GenBank/DDBJ databases">
        <title>Taxonomy of Antarctic Massilia spp.: description of Massilia rubra sp. nov., Massilia aquatica sp. nov., Massilia mucilaginosa sp. nov., Massilia frigida sp. nov. isolated from streams, lakes and regoliths.</title>
        <authorList>
            <person name="Holochova P."/>
            <person name="Sedlacek I."/>
            <person name="Kralova S."/>
            <person name="Maslanova I."/>
            <person name="Busse H.-J."/>
            <person name="Stankova E."/>
            <person name="Vrbovska V."/>
            <person name="Kovarovic V."/>
            <person name="Bartak M."/>
            <person name="Svec P."/>
            <person name="Pantucek R."/>
        </authorList>
    </citation>
    <scope>NUCLEOTIDE SEQUENCE [LARGE SCALE GENOMIC DNA]</scope>
    <source>
        <strain evidence="1 2">CCM 8695</strain>
    </source>
</reference>
<dbReference type="PANTHER" id="PTHR34408:SF1">
    <property type="entry name" value="GLYCOSYL HYDROLASE FAMILY 19 DOMAIN-CONTAINING PROTEIN HI_1415"/>
    <property type="match status" value="1"/>
</dbReference>
<dbReference type="Gene3D" id="1.10.530.10">
    <property type="match status" value="1"/>
</dbReference>